<proteinExistence type="predicted"/>
<protein>
    <recommendedName>
        <fullName evidence="3">DUF945 domain-containing protein</fullName>
    </recommendedName>
</protein>
<dbReference type="RefSeq" id="WP_173086766.1">
    <property type="nucleotide sequence ID" value="NZ_BLTE01000019.1"/>
</dbReference>
<reference evidence="1 2" key="1">
    <citation type="submission" date="2020-04" db="EMBL/GenBank/DDBJ databases">
        <authorList>
            <consortium name="Desulfovibrio sp. FSS-1 genome sequencing consortium"/>
            <person name="Shimoshige H."/>
            <person name="Kobayashi H."/>
            <person name="Maekawa T."/>
        </authorList>
    </citation>
    <scope>NUCLEOTIDE SEQUENCE [LARGE SCALE GENOMIC DNA]</scope>
    <source>
        <strain evidence="1 2">SIID29052-01</strain>
    </source>
</reference>
<gene>
    <name evidence="1" type="ORF">NNJEOMEG_03493</name>
</gene>
<organism evidence="1 2">
    <name type="scientific">Fundidesulfovibrio magnetotacticus</name>
    <dbReference type="NCBI Taxonomy" id="2730080"/>
    <lineage>
        <taxon>Bacteria</taxon>
        <taxon>Pseudomonadati</taxon>
        <taxon>Thermodesulfobacteriota</taxon>
        <taxon>Desulfovibrionia</taxon>
        <taxon>Desulfovibrionales</taxon>
        <taxon>Desulfovibrionaceae</taxon>
        <taxon>Fundidesulfovibrio</taxon>
    </lineage>
</organism>
<dbReference type="AlphaFoldDB" id="A0A6V8M535"/>
<reference evidence="1 2" key="2">
    <citation type="submission" date="2020-05" db="EMBL/GenBank/DDBJ databases">
        <title>Draft genome sequence of Desulfovibrio sp. strainFSS-1.</title>
        <authorList>
            <person name="Shimoshige H."/>
            <person name="Kobayashi H."/>
            <person name="Maekawa T."/>
        </authorList>
    </citation>
    <scope>NUCLEOTIDE SEQUENCE [LARGE SCALE GENOMIC DNA]</scope>
    <source>
        <strain evidence="1 2">SIID29052-01</strain>
    </source>
</reference>
<comment type="caution">
    <text evidence="1">The sequence shown here is derived from an EMBL/GenBank/DDBJ whole genome shotgun (WGS) entry which is preliminary data.</text>
</comment>
<dbReference type="Pfam" id="PF06097">
    <property type="entry name" value="DUF945"/>
    <property type="match status" value="1"/>
</dbReference>
<keyword evidence="2" id="KW-1185">Reference proteome</keyword>
<evidence type="ECO:0000313" key="2">
    <source>
        <dbReference type="Proteomes" id="UP000494245"/>
    </source>
</evidence>
<evidence type="ECO:0008006" key="3">
    <source>
        <dbReference type="Google" id="ProtNLM"/>
    </source>
</evidence>
<name>A0A6V8M535_9BACT</name>
<sequence length="448" mass="47652">MRTLLAILAAALLILLGSFLYLGAQAREAVQQYLSPAASGATGAAMSLKERSSGLFSSRLVFRQEMVLSEDSGKHEEAPHVVFDVVCDIAHGPLPLAAGSFSPSLALVAVSFAVDPASDASVRDFFQRLPELAATRATIRYAFDRKSVMDLTVPPLERTLPDDKGGQVTVRFQGLTATAVANAAMEAVEGTLASPGLSLRDKDAGTDLDGLSLTFDSKMSRPGFWTGTYVLKAGSLRTVQSGGQALHLRDARADMGLLLKGDALDYLFALAATVAPENGQPVPLRASLETRNLDAAAMERLTALLRESQVPGRGAPDEAQMRAVGEALLKGRPQLDLDLNLLDGNALQALHAEVRVEELSEMPQHLAGLLPFLRAKAAFSGREADLLGLLCAIKALGHGLPPEQCGQVLSMTVENQVALGRLRREGDRLLADALWDGDRFTLNGATPR</sequence>
<evidence type="ECO:0000313" key="1">
    <source>
        <dbReference type="EMBL" id="GFK95625.1"/>
    </source>
</evidence>
<dbReference type="InterPro" id="IPR010352">
    <property type="entry name" value="DUF945"/>
</dbReference>
<accession>A0A6V8M535</accession>
<dbReference type="EMBL" id="BLTE01000019">
    <property type="protein sequence ID" value="GFK95625.1"/>
    <property type="molecule type" value="Genomic_DNA"/>
</dbReference>
<dbReference type="Proteomes" id="UP000494245">
    <property type="component" value="Unassembled WGS sequence"/>
</dbReference>